<dbReference type="SUPFAM" id="SSF103378">
    <property type="entry name" value="2-methylcitrate dehydratase PrpD"/>
    <property type="match status" value="1"/>
</dbReference>
<dbReference type="EMBL" id="VSSQ01064659">
    <property type="protein sequence ID" value="MPN17505.1"/>
    <property type="molecule type" value="Genomic_DNA"/>
</dbReference>
<dbReference type="AlphaFoldDB" id="A0A645FSS3"/>
<protein>
    <submittedName>
        <fullName evidence="1">Uncharacterized protein</fullName>
    </submittedName>
</protein>
<dbReference type="InterPro" id="IPR036148">
    <property type="entry name" value="MmgE/PrpD_sf"/>
</dbReference>
<name>A0A645FSS3_9ZZZZ</name>
<proteinExistence type="predicted"/>
<gene>
    <name evidence="1" type="ORF">SDC9_164859</name>
</gene>
<organism evidence="1">
    <name type="scientific">bioreactor metagenome</name>
    <dbReference type="NCBI Taxonomy" id="1076179"/>
    <lineage>
        <taxon>unclassified sequences</taxon>
        <taxon>metagenomes</taxon>
        <taxon>ecological metagenomes</taxon>
    </lineage>
</organism>
<comment type="caution">
    <text evidence="1">The sequence shown here is derived from an EMBL/GenBank/DDBJ whole genome shotgun (WGS) entry which is preliminary data.</text>
</comment>
<sequence>MLQPTRKGDPDMPLTDAELNDKFIELAVPVLGGERSAVLSKALWGIDGAGDLTAMC</sequence>
<dbReference type="GO" id="GO:0016829">
    <property type="term" value="F:lyase activity"/>
    <property type="evidence" value="ECO:0007669"/>
    <property type="project" value="InterPro"/>
</dbReference>
<evidence type="ECO:0000313" key="1">
    <source>
        <dbReference type="EMBL" id="MPN17505.1"/>
    </source>
</evidence>
<accession>A0A645FSS3</accession>
<reference evidence="1" key="1">
    <citation type="submission" date="2019-08" db="EMBL/GenBank/DDBJ databases">
        <authorList>
            <person name="Kucharzyk K."/>
            <person name="Murdoch R.W."/>
            <person name="Higgins S."/>
            <person name="Loffler F."/>
        </authorList>
    </citation>
    <scope>NUCLEOTIDE SEQUENCE</scope>
</reference>